<dbReference type="AlphaFoldDB" id="A0A4V1J3R4"/>
<dbReference type="EMBL" id="ML004429">
    <property type="protein sequence ID" value="RKP32969.1"/>
    <property type="molecule type" value="Genomic_DNA"/>
</dbReference>
<dbReference type="OrthoDB" id="10261212at2759"/>
<sequence>MRATFPTKTIRWTQYDQKTPILLQEKNGPCPFIAIVNTLLLQDDIEARTVQLDSSDPSECSSKTAGLRALLKSANGRIDMEVITEELINYLVSYSGLNSETLASVKSQIPGLVAGLDVDVNLTDGSCAKNCFAKTIFDAFSLNFVHGWCREPTLGITSDAVFAELQTYDALQDFLLKGNSELAAEAQDWFVTNSTQLTEYGLQQMNQVLQPDLVSVFFRNNHFSTLYKGTNQDLYLLITERDFSKYRNYVWQSLNSVSGGEDLFFTGDLVPMFEESEPTSVGGVDLEMARALQEEEDSAIAAALQKKLNSKKPAPKTKDPPTTRQSQKSTKDTKAKKKDACVVV</sequence>
<dbReference type="InterPro" id="IPR033979">
    <property type="entry name" value="MINDY_domain"/>
</dbReference>
<feature type="region of interest" description="Disordered" evidence="1">
    <location>
        <begin position="305"/>
        <end position="344"/>
    </location>
</feature>
<gene>
    <name evidence="3" type="ORF">METBISCDRAFT_21230</name>
</gene>
<evidence type="ECO:0000256" key="1">
    <source>
        <dbReference type="SAM" id="MobiDB-lite"/>
    </source>
</evidence>
<dbReference type="Pfam" id="PF04424">
    <property type="entry name" value="MINDY_DUB"/>
    <property type="match status" value="1"/>
</dbReference>
<protein>
    <recommendedName>
        <fullName evidence="2">MINDY deubiquitinase domain-containing protein</fullName>
    </recommendedName>
</protein>
<dbReference type="GO" id="GO:0071944">
    <property type="term" value="C:cell periphery"/>
    <property type="evidence" value="ECO:0007669"/>
    <property type="project" value="TreeGrafter"/>
</dbReference>
<dbReference type="GO" id="GO:1990380">
    <property type="term" value="F:K48-linked deubiquitinase activity"/>
    <property type="evidence" value="ECO:0007669"/>
    <property type="project" value="InterPro"/>
</dbReference>
<dbReference type="InterPro" id="IPR007518">
    <property type="entry name" value="MINDY"/>
</dbReference>
<dbReference type="GO" id="GO:0005829">
    <property type="term" value="C:cytosol"/>
    <property type="evidence" value="ECO:0007669"/>
    <property type="project" value="TreeGrafter"/>
</dbReference>
<dbReference type="Proteomes" id="UP000268321">
    <property type="component" value="Unassembled WGS sequence"/>
</dbReference>
<evidence type="ECO:0000313" key="3">
    <source>
        <dbReference type="EMBL" id="RKP32969.1"/>
    </source>
</evidence>
<keyword evidence="4" id="KW-1185">Reference proteome</keyword>
<organism evidence="3 4">
    <name type="scientific">Metschnikowia bicuspidata</name>
    <dbReference type="NCBI Taxonomy" id="27322"/>
    <lineage>
        <taxon>Eukaryota</taxon>
        <taxon>Fungi</taxon>
        <taxon>Dikarya</taxon>
        <taxon>Ascomycota</taxon>
        <taxon>Saccharomycotina</taxon>
        <taxon>Pichiomycetes</taxon>
        <taxon>Metschnikowiaceae</taxon>
        <taxon>Metschnikowia</taxon>
    </lineage>
</organism>
<dbReference type="GO" id="GO:0016807">
    <property type="term" value="F:cysteine-type carboxypeptidase activity"/>
    <property type="evidence" value="ECO:0007669"/>
    <property type="project" value="TreeGrafter"/>
</dbReference>
<evidence type="ECO:0000313" key="4">
    <source>
        <dbReference type="Proteomes" id="UP000268321"/>
    </source>
</evidence>
<proteinExistence type="predicted"/>
<dbReference type="GO" id="GO:0071108">
    <property type="term" value="P:protein K48-linked deubiquitination"/>
    <property type="evidence" value="ECO:0007669"/>
    <property type="project" value="TreeGrafter"/>
</dbReference>
<reference evidence="4" key="1">
    <citation type="journal article" date="2018" name="Nat. Microbiol.">
        <title>Leveraging single-cell genomics to expand the fungal tree of life.</title>
        <authorList>
            <person name="Ahrendt S.R."/>
            <person name="Quandt C.A."/>
            <person name="Ciobanu D."/>
            <person name="Clum A."/>
            <person name="Salamov A."/>
            <person name="Andreopoulos B."/>
            <person name="Cheng J.F."/>
            <person name="Woyke T."/>
            <person name="Pelin A."/>
            <person name="Henrissat B."/>
            <person name="Reynolds N.K."/>
            <person name="Benny G.L."/>
            <person name="Smith M.E."/>
            <person name="James T.Y."/>
            <person name="Grigoriev I.V."/>
        </authorList>
    </citation>
    <scope>NUCLEOTIDE SEQUENCE [LARGE SCALE GENOMIC DNA]</scope>
    <source>
        <strain evidence="4">Baker2002</strain>
    </source>
</reference>
<accession>A0A4V1J3R4</accession>
<feature type="domain" description="MINDY deubiquitinase" evidence="2">
    <location>
        <begin position="4"/>
        <end position="268"/>
    </location>
</feature>
<name>A0A4V1J3R4_9ASCO</name>
<dbReference type="PANTHER" id="PTHR18063">
    <property type="entry name" value="NF-E2 INDUCIBLE PROTEIN"/>
    <property type="match status" value="1"/>
</dbReference>
<dbReference type="PANTHER" id="PTHR18063:SF6">
    <property type="entry name" value="UBIQUITIN CARBOXYL-TERMINAL HYDROLASE"/>
    <property type="match status" value="1"/>
</dbReference>
<dbReference type="GO" id="GO:0004843">
    <property type="term" value="F:cysteine-type deubiquitinase activity"/>
    <property type="evidence" value="ECO:0007669"/>
    <property type="project" value="InterPro"/>
</dbReference>
<evidence type="ECO:0000259" key="2">
    <source>
        <dbReference type="Pfam" id="PF04424"/>
    </source>
</evidence>